<protein>
    <submittedName>
        <fullName evidence="1">Uncharacterized protein</fullName>
    </submittedName>
</protein>
<name>A0A8J3NFV4_9ACTN</name>
<evidence type="ECO:0000313" key="2">
    <source>
        <dbReference type="Proteomes" id="UP000612808"/>
    </source>
</evidence>
<gene>
    <name evidence="1" type="ORF">Aru02nite_61790</name>
</gene>
<dbReference type="AlphaFoldDB" id="A0A8J3NFV4"/>
<comment type="caution">
    <text evidence="1">The sequence shown here is derived from an EMBL/GenBank/DDBJ whole genome shotgun (WGS) entry which is preliminary data.</text>
</comment>
<dbReference type="RefSeq" id="WP_203663523.1">
    <property type="nucleotide sequence ID" value="NZ_BAAAZM010000005.1"/>
</dbReference>
<keyword evidence="2" id="KW-1185">Reference proteome</keyword>
<proteinExistence type="predicted"/>
<dbReference type="EMBL" id="BOMB01000040">
    <property type="protein sequence ID" value="GID15290.1"/>
    <property type="molecule type" value="Genomic_DNA"/>
</dbReference>
<dbReference type="Proteomes" id="UP000612808">
    <property type="component" value="Unassembled WGS sequence"/>
</dbReference>
<evidence type="ECO:0000313" key="1">
    <source>
        <dbReference type="EMBL" id="GID15290.1"/>
    </source>
</evidence>
<reference evidence="1" key="1">
    <citation type="submission" date="2021-01" db="EMBL/GenBank/DDBJ databases">
        <title>Whole genome shotgun sequence of Actinocatenispora rupis NBRC 107355.</title>
        <authorList>
            <person name="Komaki H."/>
            <person name="Tamura T."/>
        </authorList>
    </citation>
    <scope>NUCLEOTIDE SEQUENCE</scope>
    <source>
        <strain evidence="1">NBRC 107355</strain>
    </source>
</reference>
<sequence length="202" mass="21759">MPIVIVVAVLAVAVTTVTIVAAKGRSGALGSQQPSRSPGEQLRYHIDKIKPCSMLHTADFHNLGLTKKDADETSGRDNALCAMALVSTSKAPTTGNAESGTATIALYCRDDVDSARSTFDLQVDLKSSNATKKRVNIGDEATEILIDRDQVPLREVIVARYQNLVIAVTLSLSGYKYTPTWDTFEPPTTTILRRTIAAVPRS</sequence>
<accession>A0A8J3NFV4</accession>
<organism evidence="1 2">
    <name type="scientific">Actinocatenispora rupis</name>
    <dbReference type="NCBI Taxonomy" id="519421"/>
    <lineage>
        <taxon>Bacteria</taxon>
        <taxon>Bacillati</taxon>
        <taxon>Actinomycetota</taxon>
        <taxon>Actinomycetes</taxon>
        <taxon>Micromonosporales</taxon>
        <taxon>Micromonosporaceae</taxon>
        <taxon>Actinocatenispora</taxon>
    </lineage>
</organism>